<dbReference type="SMART" id="SM00980">
    <property type="entry name" value="THAP"/>
    <property type="match status" value="1"/>
</dbReference>
<dbReference type="GO" id="GO:0004519">
    <property type="term" value="F:endonuclease activity"/>
    <property type="evidence" value="ECO:0007669"/>
    <property type="project" value="UniProtKB-KW"/>
</dbReference>
<evidence type="ECO:0000256" key="4">
    <source>
        <dbReference type="ARBA" id="ARBA00022759"/>
    </source>
</evidence>
<evidence type="ECO:0000256" key="6">
    <source>
        <dbReference type="ARBA" id="ARBA00022833"/>
    </source>
</evidence>
<dbReference type="Gene3D" id="3.30.70.270">
    <property type="match status" value="2"/>
</dbReference>
<dbReference type="InterPro" id="IPR048365">
    <property type="entry name" value="TNP-like_RNaseH_N"/>
</dbReference>
<feature type="domain" description="Reverse transcriptase" evidence="12">
    <location>
        <begin position="1298"/>
        <end position="1476"/>
    </location>
</feature>
<dbReference type="PROSITE" id="PS50950">
    <property type="entry name" value="ZF_THAP"/>
    <property type="match status" value="1"/>
</dbReference>
<comment type="caution">
    <text evidence="14">The sequence shown here is derived from an EMBL/GenBank/DDBJ whole genome shotgun (WGS) entry which is preliminary data.</text>
</comment>
<keyword evidence="7" id="KW-0695">RNA-directed DNA polymerase</keyword>
<keyword evidence="4" id="KW-0255">Endonuclease</keyword>
<dbReference type="OrthoDB" id="6512428at2759"/>
<evidence type="ECO:0000256" key="7">
    <source>
        <dbReference type="ARBA" id="ARBA00022918"/>
    </source>
</evidence>
<dbReference type="PROSITE" id="PS50878">
    <property type="entry name" value="RT_POL"/>
    <property type="match status" value="1"/>
</dbReference>
<dbReference type="SUPFAM" id="SSF50630">
    <property type="entry name" value="Acid proteases"/>
    <property type="match status" value="1"/>
</dbReference>
<keyword evidence="15" id="KW-1185">Reference proteome</keyword>
<evidence type="ECO:0000313" key="15">
    <source>
        <dbReference type="Proteomes" id="UP000499080"/>
    </source>
</evidence>
<dbReference type="InterPro" id="IPR048366">
    <property type="entry name" value="TNP-like_GBD"/>
</dbReference>
<accession>A0A4Y2UZM8</accession>
<dbReference type="InterPro" id="IPR000477">
    <property type="entry name" value="RT_dom"/>
</dbReference>
<dbReference type="GO" id="GO:0003964">
    <property type="term" value="F:RNA-directed DNA polymerase activity"/>
    <property type="evidence" value="ECO:0007669"/>
    <property type="project" value="UniProtKB-KW"/>
</dbReference>
<dbReference type="InterPro" id="IPR043128">
    <property type="entry name" value="Rev_trsase/Diguanyl_cyclase"/>
</dbReference>
<dbReference type="CDD" id="cd09274">
    <property type="entry name" value="RNase_HI_RT_Ty3"/>
    <property type="match status" value="1"/>
</dbReference>
<keyword evidence="8 9" id="KW-0238">DNA-binding</keyword>
<dbReference type="Pfam" id="PF21787">
    <property type="entry name" value="TNP-like_RNaseH_N"/>
    <property type="match status" value="1"/>
</dbReference>
<dbReference type="InterPro" id="IPR021109">
    <property type="entry name" value="Peptidase_aspartic_dom_sf"/>
</dbReference>
<dbReference type="Gene3D" id="6.20.210.20">
    <property type="entry name" value="THAP domain"/>
    <property type="match status" value="1"/>
</dbReference>
<dbReference type="SMART" id="SM00692">
    <property type="entry name" value="DM3"/>
    <property type="match status" value="1"/>
</dbReference>
<dbReference type="GO" id="GO:0008270">
    <property type="term" value="F:zinc ion binding"/>
    <property type="evidence" value="ECO:0007669"/>
    <property type="project" value="UniProtKB-KW"/>
</dbReference>
<keyword evidence="1" id="KW-0808">Transferase</keyword>
<dbReference type="PANTHER" id="PTHR37984">
    <property type="entry name" value="PROTEIN CBG26694"/>
    <property type="match status" value="1"/>
</dbReference>
<dbReference type="PANTHER" id="PTHR37984:SF12">
    <property type="entry name" value="RIBONUCLEASE H"/>
    <property type="match status" value="1"/>
</dbReference>
<dbReference type="FunFam" id="3.10.20.370:FF:000001">
    <property type="entry name" value="Retrovirus-related Pol polyprotein from transposon 17.6-like protein"/>
    <property type="match status" value="1"/>
</dbReference>
<dbReference type="Gene3D" id="3.10.10.10">
    <property type="entry name" value="HIV Type 1 Reverse Transcriptase, subunit A, domain 1"/>
    <property type="match status" value="1"/>
</dbReference>
<protein>
    <submittedName>
        <fullName evidence="14">DNA transposase THAP9</fullName>
    </submittedName>
</protein>
<evidence type="ECO:0000256" key="9">
    <source>
        <dbReference type="PROSITE-ProRule" id="PRU00309"/>
    </source>
</evidence>
<evidence type="ECO:0000256" key="8">
    <source>
        <dbReference type="ARBA" id="ARBA00023125"/>
    </source>
</evidence>
<dbReference type="InterPro" id="IPR038441">
    <property type="entry name" value="THAP_Znf_sf"/>
</dbReference>
<sequence length="1733" mass="196077">MVVSCCAFGCTERAVKGGPVTFHCFPKDEERRKIWEIKIRRENFKATKSSRLCSKHFSPDSFDREKFGGTWLKKTAVPTVFNFDKQFVERKITRKPLVRKTPEPEPVIEQATRKRKHYLGDFDDDDMNSPTKARKLLSIAQSQQKKWKMKIKNAERKTKRLEKKLFTLTEMLSDLKKKRLATEPAANVLKTMFDGPALEMLLRASGLKKGKYAPELRSFALTLHFYSKKAYVYVRKVFKTCLPHTSTVKKWYQVVDGSPGFTKEALEVLKCKAVEASQRNRQLVCCLIIDEMSIRRQTELDNGKLCGYVDYGTDLESPELPIANSALTFMVNAVNGNWKIPIAYFLIDGLNAIERTNLIKIALECLHETGIKVVALTFDGLLCNFKVGNELGARLEAVNLKSTFPHPITGEDVCIFLDPCHCLKLVRNTLGSKGSMFDANNQIIDWSYVVKLEKFQQDEGLLAATKIRNRHIQWYNEKMKVKLAAQTLSESVANALDWLANDLKKAEFKGCDATVRFIRLFDKLFDSLNSRNLLSKGFKSPIKMDNAKTFFDFYNECDLYLRNLTISKDGINVVSSKWRTGFLGFLICIESVKGLYKSLIEPDESALSFLMTYKFSQDHLETFFSMIRSRGGYNNNPSAKQFKAAYKQLLVRHEIASSENANCISLSKINILSVGSQGKSKNNFVQNINHDNDRRLSDDLQIIDNSEAATSDHAYSKIPSSKILSEYVEDVVAYISGFVQRKLISAIKCEECSDALIYDENSAENSYRLINRKNKGGLIKPSKDVYQLCKIGEKSFRIIQAAGKITSKNVLELLIADSMRKINNFIAFIMSTIGSIGEFDVSNPISWDNYAEQLKFFLKANEITNAEKKRAVLLAVCGIKTLGVLRSLLAPESPSTKSYDDLIKVLKEHFAPTSSEIYRRFQFHKRLQHNNETVSSYVTELRRLAEECNFGATLTERLRDQLVCGIKDEALQRRLLAESTLTFNEAFSRAVAAESAAEQAKHIHSQKFNTGNSTNLIRQHSNNNKRTFQKSSSSRSKPGNAQSADVICYGCGGHHDRSSCKFRDVTCRFCKKKGHIERACRAKRKNDSMPRTGHMQKNSSTHVVKSESVNEAAAIYNLSDLKNSKCKQMKRNVSIQLGEGECIMELDSGSDYSIISSDELDRLWPNKKPKIFPLTFQLCDYQKSPIRIRGQIYVNVRYANFKGKLRLLIAEGSRANLLGMEWFEPLGIKFVGVYRTEIDIEFVLEEFKDVFSEDLGSYKGPAISLPIDPKFPPISFKARNIPLAMRKKVDVAIDKLLDQGVLEPISNPRWSTPIVPIIKQSGEIRLCADYKVTINKAMKNHPFPIPSVNHILANLADGKFFAKIDLAQAYLQLKVDDASAEAQTIVTHRGAFKVNRLQFGVNVAPGLFQNFIEDLLKGIPGVLPYFDDVLIFAATEEQLCNHLRLVLERLSESGIRANKNKCIFKTKAVEFLGFVIDASGIHPSDSKVRAIHEAPFLKDKATIAEPLHRLLEKNAEWKWTSAHEKAFAAVKELLSSDSVLVPFSEKLPLILRCDASPYGVGYVLSHLMPDGREAPIAYASRTLTSTERNYSQLDKEALSIIAGVKKFHYFLYGHTFTLVTDHQPLLGLFNKMKLTPDILSPRMLRWSQMLNAYDFTIIHRPGKKIQNADALSRLPLEIPETDIPSPPEVLFLEELHNPPVKADEISEATLRDPVLSRVLNWVLKGWPESAKEC</sequence>
<feature type="region of interest" description="Disordered" evidence="11">
    <location>
        <begin position="1002"/>
        <end position="1042"/>
    </location>
</feature>
<keyword evidence="4" id="KW-0378">Hydrolase</keyword>
<dbReference type="Pfam" id="PF21788">
    <property type="entry name" value="TNP-like_GBD"/>
    <property type="match status" value="1"/>
</dbReference>
<dbReference type="InterPro" id="IPR043502">
    <property type="entry name" value="DNA/RNA_pol_sf"/>
</dbReference>
<dbReference type="InterPro" id="IPR048367">
    <property type="entry name" value="TNP-like_RNaseH_C"/>
</dbReference>
<reference evidence="14 15" key="1">
    <citation type="journal article" date="2019" name="Sci. Rep.">
        <title>Orb-weaving spider Araneus ventricosus genome elucidates the spidroin gene catalogue.</title>
        <authorList>
            <person name="Kono N."/>
            <person name="Nakamura H."/>
            <person name="Ohtoshi R."/>
            <person name="Moran D.A.P."/>
            <person name="Shinohara A."/>
            <person name="Yoshida Y."/>
            <person name="Fujiwara M."/>
            <person name="Mori M."/>
            <person name="Tomita M."/>
            <person name="Arakawa K."/>
        </authorList>
    </citation>
    <scope>NUCLEOTIDE SEQUENCE [LARGE SCALE GENOMIC DNA]</scope>
</reference>
<feature type="region of interest" description="Disordered" evidence="11">
    <location>
        <begin position="1081"/>
        <end position="1104"/>
    </location>
</feature>
<name>A0A4Y2UZM8_ARAVE</name>
<keyword evidence="3" id="KW-0479">Metal-binding</keyword>
<evidence type="ECO:0000256" key="10">
    <source>
        <dbReference type="SAM" id="Coils"/>
    </source>
</evidence>
<feature type="compositionally biased region" description="Polar residues" evidence="11">
    <location>
        <begin position="1095"/>
        <end position="1104"/>
    </location>
</feature>
<dbReference type="GO" id="GO:0003677">
    <property type="term" value="F:DNA binding"/>
    <property type="evidence" value="ECO:0007669"/>
    <property type="project" value="UniProtKB-UniRule"/>
</dbReference>
<dbReference type="Pfam" id="PF05485">
    <property type="entry name" value="THAP"/>
    <property type="match status" value="1"/>
</dbReference>
<evidence type="ECO:0000313" key="14">
    <source>
        <dbReference type="EMBL" id="GBO17100.1"/>
    </source>
</evidence>
<keyword evidence="6" id="KW-0862">Zinc</keyword>
<feature type="domain" description="THAP-type" evidence="13">
    <location>
        <begin position="1"/>
        <end position="81"/>
    </location>
</feature>
<proteinExistence type="predicted"/>
<feature type="coiled-coil region" evidence="10">
    <location>
        <begin position="137"/>
        <end position="178"/>
    </location>
</feature>
<keyword evidence="1" id="KW-0548">Nucleotidyltransferase</keyword>
<evidence type="ECO:0000259" key="13">
    <source>
        <dbReference type="PROSITE" id="PS50950"/>
    </source>
</evidence>
<dbReference type="EMBL" id="BGPR01040904">
    <property type="protein sequence ID" value="GBO17100.1"/>
    <property type="molecule type" value="Genomic_DNA"/>
</dbReference>
<dbReference type="InterPro" id="IPR021896">
    <property type="entry name" value="THAP9-like_HTH"/>
</dbReference>
<feature type="non-terminal residue" evidence="14">
    <location>
        <position position="1733"/>
    </location>
</feature>
<dbReference type="InterPro" id="IPR006612">
    <property type="entry name" value="THAP_Znf"/>
</dbReference>
<dbReference type="InterPro" id="IPR050951">
    <property type="entry name" value="Retrovirus_Pol_polyprotein"/>
</dbReference>
<keyword evidence="10" id="KW-0175">Coiled coil</keyword>
<dbReference type="Proteomes" id="UP000499080">
    <property type="component" value="Unassembled WGS sequence"/>
</dbReference>
<organism evidence="14 15">
    <name type="scientific">Araneus ventricosus</name>
    <name type="common">Orbweaver spider</name>
    <name type="synonym">Epeira ventricosa</name>
    <dbReference type="NCBI Taxonomy" id="182803"/>
    <lineage>
        <taxon>Eukaryota</taxon>
        <taxon>Metazoa</taxon>
        <taxon>Ecdysozoa</taxon>
        <taxon>Arthropoda</taxon>
        <taxon>Chelicerata</taxon>
        <taxon>Arachnida</taxon>
        <taxon>Araneae</taxon>
        <taxon>Araneomorphae</taxon>
        <taxon>Entelegynae</taxon>
        <taxon>Araneoidea</taxon>
        <taxon>Araneidae</taxon>
        <taxon>Araneus</taxon>
    </lineage>
</organism>
<dbReference type="Pfam" id="PF21789">
    <property type="entry name" value="TNP-like_RNaseH_C"/>
    <property type="match status" value="1"/>
</dbReference>
<keyword evidence="5 9" id="KW-0863">Zinc-finger</keyword>
<dbReference type="Pfam" id="PF00078">
    <property type="entry name" value="RVT_1"/>
    <property type="match status" value="1"/>
</dbReference>
<gene>
    <name evidence="14" type="primary">THAP9_81</name>
    <name evidence="14" type="ORF">AVEN_66266_1</name>
</gene>
<dbReference type="InterPro" id="IPR041577">
    <property type="entry name" value="RT_RNaseH_2"/>
</dbReference>
<keyword evidence="2" id="KW-0540">Nuclease</keyword>
<dbReference type="Pfam" id="PF17919">
    <property type="entry name" value="RT_RNaseH_2"/>
    <property type="match status" value="1"/>
</dbReference>
<feature type="compositionally biased region" description="Polar residues" evidence="11">
    <location>
        <begin position="1006"/>
        <end position="1042"/>
    </location>
</feature>
<dbReference type="SUPFAM" id="SSF57716">
    <property type="entry name" value="Glucocorticoid receptor-like (DNA-binding domain)"/>
    <property type="match status" value="1"/>
</dbReference>
<dbReference type="Pfam" id="PF12017">
    <property type="entry name" value="Tnp_P_element"/>
    <property type="match status" value="1"/>
</dbReference>
<evidence type="ECO:0000256" key="2">
    <source>
        <dbReference type="ARBA" id="ARBA00022722"/>
    </source>
</evidence>
<evidence type="ECO:0000256" key="1">
    <source>
        <dbReference type="ARBA" id="ARBA00022695"/>
    </source>
</evidence>
<evidence type="ECO:0000256" key="11">
    <source>
        <dbReference type="SAM" id="MobiDB-lite"/>
    </source>
</evidence>
<evidence type="ECO:0000256" key="3">
    <source>
        <dbReference type="ARBA" id="ARBA00022723"/>
    </source>
</evidence>
<dbReference type="CDD" id="cd01647">
    <property type="entry name" value="RT_LTR"/>
    <property type="match status" value="1"/>
</dbReference>
<evidence type="ECO:0000256" key="5">
    <source>
        <dbReference type="ARBA" id="ARBA00022771"/>
    </source>
</evidence>
<evidence type="ECO:0000259" key="12">
    <source>
        <dbReference type="PROSITE" id="PS50878"/>
    </source>
</evidence>
<dbReference type="SUPFAM" id="SSF56672">
    <property type="entry name" value="DNA/RNA polymerases"/>
    <property type="match status" value="1"/>
</dbReference>